<keyword evidence="2" id="KW-1185">Reference proteome</keyword>
<evidence type="ECO:0000313" key="1">
    <source>
        <dbReference type="EMBL" id="QQM18249.1"/>
    </source>
</evidence>
<protein>
    <submittedName>
        <fullName evidence="1">Uncharacterized protein</fullName>
    </submittedName>
</protein>
<dbReference type="EMBL" id="MW393850">
    <property type="protein sequence ID" value="QQM18249.1"/>
    <property type="molecule type" value="Genomic_DNA"/>
</dbReference>
<gene>
    <name evidence="1" type="ORF">CPT_Salva_086</name>
</gene>
<proteinExistence type="predicted"/>
<reference evidence="1 2" key="1">
    <citation type="submission" date="2020-12" db="EMBL/GenBank/DDBJ databases">
        <title>Complete genome sequence of Stenotrophomonas maltophilia phage Salva.</title>
        <authorList>
            <person name="Jefferson B."/>
            <person name="Yao G."/>
            <person name="Clark J."/>
            <person name="Le T."/>
            <person name="Young R."/>
            <person name="Gonzalez C."/>
            <person name="Liu M."/>
        </authorList>
    </citation>
    <scope>NUCLEOTIDE SEQUENCE [LARGE SCALE GENOMIC DNA]</scope>
</reference>
<dbReference type="Proteomes" id="UP000595272">
    <property type="component" value="Segment"/>
</dbReference>
<evidence type="ECO:0000313" key="2">
    <source>
        <dbReference type="Proteomes" id="UP000595272"/>
    </source>
</evidence>
<accession>A0A8B6Q894</accession>
<sequence length="74" mass="8492">MHIPYTFHIFHVDRDYVVMAGIETDTDGSGRPLISVELHEGDDMEELAGLIGERDLTDRIIDAYNELNYLDPRD</sequence>
<organism evidence="1 2">
    <name type="scientific">Stenotrophomonas phage Salva</name>
    <dbReference type="NCBI Taxonomy" id="2801524"/>
    <lineage>
        <taxon>Viruses</taxon>
        <taxon>Duplodnaviria</taxon>
        <taxon>Heunggongvirae</taxon>
        <taxon>Uroviricota</taxon>
        <taxon>Caudoviricetes</taxon>
        <taxon>Beaumontvirinae</taxon>
        <taxon>Salvavirus</taxon>
        <taxon>Salvavirus salva</taxon>
    </lineage>
</organism>
<name>A0A8B6Q894_9CAUD</name>